<name>A0ABS1CGU0_9GAMM</name>
<dbReference type="PANTHER" id="PTHR43156:SF2">
    <property type="entry name" value="STAGE II SPORULATION PROTEIN E"/>
    <property type="match status" value="1"/>
</dbReference>
<dbReference type="EMBL" id="NRRV01000013">
    <property type="protein sequence ID" value="MBK1630596.1"/>
    <property type="molecule type" value="Genomic_DNA"/>
</dbReference>
<evidence type="ECO:0000259" key="4">
    <source>
        <dbReference type="PROSITE" id="PS50110"/>
    </source>
</evidence>
<dbReference type="PROSITE" id="PS50110">
    <property type="entry name" value="RESPONSE_REGULATORY"/>
    <property type="match status" value="1"/>
</dbReference>
<evidence type="ECO:0000313" key="5">
    <source>
        <dbReference type="EMBL" id="MBK1630596.1"/>
    </source>
</evidence>
<dbReference type="InterPro" id="IPR052016">
    <property type="entry name" value="Bact_Sigma-Reg"/>
</dbReference>
<feature type="domain" description="Response regulatory" evidence="4">
    <location>
        <begin position="30"/>
        <end position="146"/>
    </location>
</feature>
<dbReference type="SUPFAM" id="SSF81606">
    <property type="entry name" value="PP2C-like"/>
    <property type="match status" value="1"/>
</dbReference>
<reference evidence="5 6" key="1">
    <citation type="journal article" date="2020" name="Microorganisms">
        <title>Osmotic Adaptation and Compatible Solute Biosynthesis of Phototrophic Bacteria as Revealed from Genome Analyses.</title>
        <authorList>
            <person name="Imhoff J.F."/>
            <person name="Rahn T."/>
            <person name="Kunzel S."/>
            <person name="Keller A."/>
            <person name="Neulinger S.C."/>
        </authorList>
    </citation>
    <scope>NUCLEOTIDE SEQUENCE [LARGE SCALE GENOMIC DNA]</scope>
    <source>
        <strain evidence="5 6">DSM 6210</strain>
    </source>
</reference>
<dbReference type="SMART" id="SM00331">
    <property type="entry name" value="PP2C_SIG"/>
    <property type="match status" value="1"/>
</dbReference>
<dbReference type="Gene3D" id="3.40.50.2300">
    <property type="match status" value="1"/>
</dbReference>
<dbReference type="Gene3D" id="3.60.40.10">
    <property type="entry name" value="PPM-type phosphatase domain"/>
    <property type="match status" value="1"/>
</dbReference>
<feature type="region of interest" description="Disordered" evidence="3">
    <location>
        <begin position="1"/>
        <end position="23"/>
    </location>
</feature>
<dbReference type="Pfam" id="PF00072">
    <property type="entry name" value="Response_reg"/>
    <property type="match status" value="1"/>
</dbReference>
<keyword evidence="1" id="KW-0378">Hydrolase</keyword>
<comment type="caution">
    <text evidence="5">The sequence shown here is derived from an EMBL/GenBank/DDBJ whole genome shotgun (WGS) entry which is preliminary data.</text>
</comment>
<dbReference type="PANTHER" id="PTHR43156">
    <property type="entry name" value="STAGE II SPORULATION PROTEIN E-RELATED"/>
    <property type="match status" value="1"/>
</dbReference>
<evidence type="ECO:0000256" key="1">
    <source>
        <dbReference type="ARBA" id="ARBA00022801"/>
    </source>
</evidence>
<protein>
    <recommendedName>
        <fullName evidence="4">Response regulatory domain-containing protein</fullName>
    </recommendedName>
</protein>
<proteinExistence type="predicted"/>
<evidence type="ECO:0000313" key="6">
    <source>
        <dbReference type="Proteomes" id="UP000748752"/>
    </source>
</evidence>
<keyword evidence="6" id="KW-1185">Reference proteome</keyword>
<dbReference type="CDD" id="cd17574">
    <property type="entry name" value="REC_OmpR"/>
    <property type="match status" value="1"/>
</dbReference>
<sequence length="427" mass="46007">MTQAQMSTSEPLPEPGTAAHLATPTPTPLKVLVIDDAPDVRAYVRALLRKWGFHAELASNGADGLERLRAGDIRLVICDWMMDGMSGPEVCAAIRQEDFPHYVYVMLLTGRTEDTDLVYGLDAGADDFVGKPFDVQVLRARLQVGVRILGLEERLAEQNRRLKQSHDALDLAYGQIQNDLAAAARIQRDSLPVSDQGIAPLRAGWLFLPAAKISGDSFHFFPVSGDEMGFYHLDVAGHGIPAALLSTSLSRSLVPQSGILAPNLGSGEYLNPAGFLEAMNTQLCSPDGEVTSYATVVYGVLDPHTGRGRLASAGHPQPLLLRANGEIELAPKGGLPVGMFDTADYSTHAFELAPGERIVTYSDGITDCVDAAGRAFDIEHLCALLRRHREASSDALAELLRAAVLAWRGDAELEDDVSLLIIERPAP</sequence>
<evidence type="ECO:0000256" key="2">
    <source>
        <dbReference type="PROSITE-ProRule" id="PRU00169"/>
    </source>
</evidence>
<dbReference type="InterPro" id="IPR011006">
    <property type="entry name" value="CheY-like_superfamily"/>
</dbReference>
<dbReference type="SMART" id="SM00448">
    <property type="entry name" value="REC"/>
    <property type="match status" value="1"/>
</dbReference>
<gene>
    <name evidence="5" type="ORF">CKO31_07525</name>
</gene>
<accession>A0ABS1CGU0</accession>
<feature type="modified residue" description="4-aspartylphosphate" evidence="2">
    <location>
        <position position="79"/>
    </location>
</feature>
<feature type="compositionally biased region" description="Polar residues" evidence="3">
    <location>
        <begin position="1"/>
        <end position="10"/>
    </location>
</feature>
<dbReference type="SUPFAM" id="SSF52172">
    <property type="entry name" value="CheY-like"/>
    <property type="match status" value="1"/>
</dbReference>
<evidence type="ECO:0000256" key="3">
    <source>
        <dbReference type="SAM" id="MobiDB-lite"/>
    </source>
</evidence>
<keyword evidence="2" id="KW-0597">Phosphoprotein</keyword>
<dbReference type="Proteomes" id="UP000748752">
    <property type="component" value="Unassembled WGS sequence"/>
</dbReference>
<dbReference type="InterPro" id="IPR001932">
    <property type="entry name" value="PPM-type_phosphatase-like_dom"/>
</dbReference>
<dbReference type="Pfam" id="PF07228">
    <property type="entry name" value="SpoIIE"/>
    <property type="match status" value="1"/>
</dbReference>
<dbReference type="InterPro" id="IPR036457">
    <property type="entry name" value="PPM-type-like_dom_sf"/>
</dbReference>
<organism evidence="5 6">
    <name type="scientific">Thiohalocapsa halophila</name>
    <dbReference type="NCBI Taxonomy" id="69359"/>
    <lineage>
        <taxon>Bacteria</taxon>
        <taxon>Pseudomonadati</taxon>
        <taxon>Pseudomonadota</taxon>
        <taxon>Gammaproteobacteria</taxon>
        <taxon>Chromatiales</taxon>
        <taxon>Chromatiaceae</taxon>
        <taxon>Thiohalocapsa</taxon>
    </lineage>
</organism>
<dbReference type="InterPro" id="IPR001789">
    <property type="entry name" value="Sig_transdc_resp-reg_receiver"/>
</dbReference>